<dbReference type="EMBL" id="LADI01007486">
    <property type="protein sequence ID" value="KPJ20658.1"/>
    <property type="molecule type" value="Genomic_DNA"/>
</dbReference>
<proteinExistence type="predicted"/>
<dbReference type="GO" id="GO:0071949">
    <property type="term" value="F:FAD binding"/>
    <property type="evidence" value="ECO:0007669"/>
    <property type="project" value="InterPro"/>
</dbReference>
<dbReference type="PANTHER" id="PTHR43716">
    <property type="entry name" value="D-2-HYDROXYGLUTARATE DEHYDROGENASE, MITOCHONDRIAL"/>
    <property type="match status" value="1"/>
</dbReference>
<protein>
    <submittedName>
        <fullName evidence="4">Putative D-lactate dehydrogenase C713.03, mitochondrial</fullName>
    </submittedName>
</protein>
<organism evidence="4 5">
    <name type="scientific">Papilio xuthus</name>
    <name type="common">Asian swallowtail butterfly</name>
    <dbReference type="NCBI Taxonomy" id="66420"/>
    <lineage>
        <taxon>Eukaryota</taxon>
        <taxon>Metazoa</taxon>
        <taxon>Ecdysozoa</taxon>
        <taxon>Arthropoda</taxon>
        <taxon>Hexapoda</taxon>
        <taxon>Insecta</taxon>
        <taxon>Pterygota</taxon>
        <taxon>Neoptera</taxon>
        <taxon>Endopterygota</taxon>
        <taxon>Lepidoptera</taxon>
        <taxon>Glossata</taxon>
        <taxon>Ditrysia</taxon>
        <taxon>Papilionoidea</taxon>
        <taxon>Papilionidae</taxon>
        <taxon>Papilioninae</taxon>
        <taxon>Papilio</taxon>
    </lineage>
</organism>
<keyword evidence="2" id="KW-0560">Oxidoreductase</keyword>
<dbReference type="FunFam" id="3.30.43.10:FF:000002">
    <property type="entry name" value="D-2-hydroxyglutarate dehydrogenase, mitochondrial"/>
    <property type="match status" value="1"/>
</dbReference>
<dbReference type="Proteomes" id="UP000053268">
    <property type="component" value="Unassembled WGS sequence"/>
</dbReference>
<dbReference type="GO" id="GO:0005739">
    <property type="term" value="C:mitochondrion"/>
    <property type="evidence" value="ECO:0007669"/>
    <property type="project" value="TreeGrafter"/>
</dbReference>
<dbReference type="Pfam" id="PF01565">
    <property type="entry name" value="FAD_binding_4"/>
    <property type="match status" value="1"/>
</dbReference>
<dbReference type="InterPro" id="IPR006094">
    <property type="entry name" value="Oxid_FAD_bind_N"/>
</dbReference>
<dbReference type="STRING" id="66420.A0A0N1IQJ4"/>
<reference evidence="4 5" key="1">
    <citation type="journal article" date="2015" name="Nat. Commun.">
        <title>Outbred genome sequencing and CRISPR/Cas9 gene editing in butterflies.</title>
        <authorList>
            <person name="Li X."/>
            <person name="Fan D."/>
            <person name="Zhang W."/>
            <person name="Liu G."/>
            <person name="Zhang L."/>
            <person name="Zhao L."/>
            <person name="Fang X."/>
            <person name="Chen L."/>
            <person name="Dong Y."/>
            <person name="Chen Y."/>
            <person name="Ding Y."/>
            <person name="Zhao R."/>
            <person name="Feng M."/>
            <person name="Zhu Y."/>
            <person name="Feng Y."/>
            <person name="Jiang X."/>
            <person name="Zhu D."/>
            <person name="Xiang H."/>
            <person name="Feng X."/>
            <person name="Li S."/>
            <person name="Wang J."/>
            <person name="Zhang G."/>
            <person name="Kronforst M.R."/>
            <person name="Wang W."/>
        </authorList>
    </citation>
    <scope>NUCLEOTIDE SEQUENCE [LARGE SCALE GENOMIC DNA]</scope>
    <source>
        <strain evidence="4">Ya'a_city_454_Px</strain>
        <tissue evidence="4">Whole body</tissue>
    </source>
</reference>
<dbReference type="InterPro" id="IPR016166">
    <property type="entry name" value="FAD-bd_PCMH"/>
</dbReference>
<name>A0A0N1IQJ4_PAPXU</name>
<dbReference type="GO" id="GO:0016491">
    <property type="term" value="F:oxidoreductase activity"/>
    <property type="evidence" value="ECO:0007669"/>
    <property type="project" value="UniProtKB-KW"/>
</dbReference>
<accession>A0A0N1IQJ4</accession>
<evidence type="ECO:0000256" key="1">
    <source>
        <dbReference type="ARBA" id="ARBA00001974"/>
    </source>
</evidence>
<comment type="cofactor">
    <cofactor evidence="1">
        <name>FAD</name>
        <dbReference type="ChEBI" id="CHEBI:57692"/>
    </cofactor>
</comment>
<evidence type="ECO:0000313" key="4">
    <source>
        <dbReference type="EMBL" id="KPJ20658.1"/>
    </source>
</evidence>
<evidence type="ECO:0000256" key="2">
    <source>
        <dbReference type="ARBA" id="ARBA00023002"/>
    </source>
</evidence>
<gene>
    <name evidence="4" type="ORF">RR46_00078</name>
</gene>
<evidence type="ECO:0000313" key="5">
    <source>
        <dbReference type="Proteomes" id="UP000053268"/>
    </source>
</evidence>
<feature type="domain" description="FAD-binding PCMH-type" evidence="3">
    <location>
        <begin position="81"/>
        <end position="151"/>
    </location>
</feature>
<dbReference type="Gene3D" id="3.30.43.10">
    <property type="entry name" value="Uridine Diphospho-n-acetylenolpyruvylglucosamine Reductase, domain 2"/>
    <property type="match status" value="1"/>
</dbReference>
<dbReference type="SUPFAM" id="SSF56176">
    <property type="entry name" value="FAD-binding/transporter-associated domain-like"/>
    <property type="match status" value="1"/>
</dbReference>
<dbReference type="InterPro" id="IPR016167">
    <property type="entry name" value="FAD-bd_PCMH_sub1"/>
</dbReference>
<evidence type="ECO:0000259" key="3">
    <source>
        <dbReference type="PROSITE" id="PS51387"/>
    </source>
</evidence>
<dbReference type="AlphaFoldDB" id="A0A0N1IQJ4"/>
<comment type="caution">
    <text evidence="4">The sequence shown here is derived from an EMBL/GenBank/DDBJ whole genome shotgun (WGS) entry which is preliminary data.</text>
</comment>
<dbReference type="PROSITE" id="PS51387">
    <property type="entry name" value="FAD_PCMH"/>
    <property type="match status" value="1"/>
</dbReference>
<keyword evidence="5" id="KW-1185">Reference proteome</keyword>
<dbReference type="InterPro" id="IPR051264">
    <property type="entry name" value="FAD-oxidored/transferase_4"/>
</dbReference>
<dbReference type="InterPro" id="IPR036318">
    <property type="entry name" value="FAD-bd_PCMH-like_sf"/>
</dbReference>
<dbReference type="PANTHER" id="PTHR43716:SF1">
    <property type="entry name" value="D-2-HYDROXYGLUTARATE DEHYDROGENASE, MITOCHONDRIAL"/>
    <property type="match status" value="1"/>
</dbReference>
<sequence length="151" mass="17121">MLNPWTLLLSNLKNTNVFNQIRCASQVLPQLSSEKYKVIRKQFGNIQPSDVDYFKTILSEDRVLTDENDVLPFNIDWIKNCRGQSKLVLKPKSTEEVSRILRYCNEKRLAVCPQGGNTGLVGGSVPVFDEIVLSFMLMNKIISLDELSGKL</sequence>